<protein>
    <submittedName>
        <fullName evidence="1">Uncharacterized protein</fullName>
    </submittedName>
</protein>
<accession>A0ABQ9FZ58</accession>
<keyword evidence="2" id="KW-1185">Reference proteome</keyword>
<comment type="caution">
    <text evidence="1">The sequence shown here is derived from an EMBL/GenBank/DDBJ whole genome shotgun (WGS) entry which is preliminary data.</text>
</comment>
<evidence type="ECO:0000313" key="2">
    <source>
        <dbReference type="Proteomes" id="UP001159363"/>
    </source>
</evidence>
<dbReference type="Proteomes" id="UP001159363">
    <property type="component" value="Chromosome 16"/>
</dbReference>
<reference evidence="1 2" key="1">
    <citation type="submission" date="2023-02" db="EMBL/GenBank/DDBJ databases">
        <title>LHISI_Scaffold_Assembly.</title>
        <authorList>
            <person name="Stuart O.P."/>
            <person name="Cleave R."/>
            <person name="Magrath M.J.L."/>
            <person name="Mikheyev A.S."/>
        </authorList>
    </citation>
    <scope>NUCLEOTIDE SEQUENCE [LARGE SCALE GENOMIC DNA]</scope>
    <source>
        <strain evidence="1">Daus_M_001</strain>
        <tissue evidence="1">Leg muscle</tissue>
    </source>
</reference>
<sequence>MAEYLKEEYLTHGSKASVSLDCNQPLILSDGFPVQEFKSRHLTFQSSCYRNFKWLHLINSVDDVCCFFYHQYSILCPGNNLTTERDEAFTLKGISRGRPVKLLRQFDGTLKITKS</sequence>
<organism evidence="1 2">
    <name type="scientific">Dryococelus australis</name>
    <dbReference type="NCBI Taxonomy" id="614101"/>
    <lineage>
        <taxon>Eukaryota</taxon>
        <taxon>Metazoa</taxon>
        <taxon>Ecdysozoa</taxon>
        <taxon>Arthropoda</taxon>
        <taxon>Hexapoda</taxon>
        <taxon>Insecta</taxon>
        <taxon>Pterygota</taxon>
        <taxon>Neoptera</taxon>
        <taxon>Polyneoptera</taxon>
        <taxon>Phasmatodea</taxon>
        <taxon>Verophasmatodea</taxon>
        <taxon>Anareolatae</taxon>
        <taxon>Phasmatidae</taxon>
        <taxon>Eurycanthinae</taxon>
        <taxon>Dryococelus</taxon>
    </lineage>
</organism>
<proteinExistence type="predicted"/>
<gene>
    <name evidence="1" type="ORF">PR048_033056</name>
</gene>
<name>A0ABQ9FZ58_9NEOP</name>
<evidence type="ECO:0000313" key="1">
    <source>
        <dbReference type="EMBL" id="KAJ8865536.1"/>
    </source>
</evidence>
<dbReference type="EMBL" id="JARBHB010000017">
    <property type="protein sequence ID" value="KAJ8865536.1"/>
    <property type="molecule type" value="Genomic_DNA"/>
</dbReference>